<evidence type="ECO:0000256" key="4">
    <source>
        <dbReference type="ARBA" id="ARBA00023239"/>
    </source>
</evidence>
<keyword evidence="4" id="KW-0456">Lyase</keyword>
<dbReference type="GO" id="GO:0009264">
    <property type="term" value="P:deoxyribonucleotide catabolic process"/>
    <property type="evidence" value="ECO:0007669"/>
    <property type="project" value="InterPro"/>
</dbReference>
<dbReference type="PIRSF" id="PIRSF001357">
    <property type="entry name" value="DeoC"/>
    <property type="match status" value="1"/>
</dbReference>
<dbReference type="PANTHER" id="PTHR10889">
    <property type="entry name" value="DEOXYRIBOSE-PHOSPHATE ALDOLASE"/>
    <property type="match status" value="1"/>
</dbReference>
<evidence type="ECO:0000313" key="10">
    <source>
        <dbReference type="Proteomes" id="UP000637239"/>
    </source>
</evidence>
<proteinExistence type="inferred from homology"/>
<dbReference type="PANTHER" id="PTHR10889:SF1">
    <property type="entry name" value="DEOXYRIBOSE-PHOSPHATE ALDOLASE"/>
    <property type="match status" value="1"/>
</dbReference>
<keyword evidence="5 8" id="KW-0704">Schiff base</keyword>
<evidence type="ECO:0000256" key="8">
    <source>
        <dbReference type="PIRSR" id="PIRSR001357-50"/>
    </source>
</evidence>
<reference evidence="9" key="2">
    <citation type="submission" date="2021-02" db="EMBL/GenBank/DDBJ databases">
        <title>Aspergillus chevalieri M1 genome sequence.</title>
        <authorList>
            <person name="Kadooka C."/>
            <person name="Mori K."/>
            <person name="Futagami T."/>
        </authorList>
    </citation>
    <scope>NUCLEOTIDE SEQUENCE</scope>
    <source>
        <strain evidence="9">M1</strain>
    </source>
</reference>
<organism evidence="9 10">
    <name type="scientific">Aspergillus chevalieri</name>
    <name type="common">Eurotium chevalieri</name>
    <dbReference type="NCBI Taxonomy" id="182096"/>
    <lineage>
        <taxon>Eukaryota</taxon>
        <taxon>Fungi</taxon>
        <taxon>Dikarya</taxon>
        <taxon>Ascomycota</taxon>
        <taxon>Pezizomycotina</taxon>
        <taxon>Eurotiomycetes</taxon>
        <taxon>Eurotiomycetidae</taxon>
        <taxon>Eurotiales</taxon>
        <taxon>Aspergillaceae</taxon>
        <taxon>Aspergillus</taxon>
        <taxon>Aspergillus subgen. Aspergillus</taxon>
    </lineage>
</organism>
<dbReference type="SUPFAM" id="SSF51569">
    <property type="entry name" value="Aldolase"/>
    <property type="match status" value="1"/>
</dbReference>
<dbReference type="KEGG" id="ache:ACHE_70419S"/>
<dbReference type="Gene3D" id="3.20.20.70">
    <property type="entry name" value="Aldolase class I"/>
    <property type="match status" value="1"/>
</dbReference>
<dbReference type="CDD" id="cd00959">
    <property type="entry name" value="DeoC"/>
    <property type="match status" value="1"/>
</dbReference>
<name>A0A7R7VVK9_ASPCH</name>
<dbReference type="HAMAP" id="MF_00114">
    <property type="entry name" value="DeoC_type1"/>
    <property type="match status" value="1"/>
</dbReference>
<comment type="similarity">
    <text evidence="1">Belongs to the DeoC/FbaB aldolase family. DeoC type 1 subfamily.</text>
</comment>
<reference evidence="9" key="1">
    <citation type="submission" date="2021-01" db="EMBL/GenBank/DDBJ databases">
        <authorList>
            <consortium name="Aspergillus chevalieri M1 genome sequencing consortium"/>
            <person name="Kazuki M."/>
            <person name="Futagami T."/>
        </authorList>
    </citation>
    <scope>NUCLEOTIDE SEQUENCE</scope>
    <source>
        <strain evidence="9">M1</strain>
    </source>
</reference>
<accession>A0A7R7VVK9</accession>
<dbReference type="InterPro" id="IPR002915">
    <property type="entry name" value="DeoC/FbaB/LacD_aldolase"/>
</dbReference>
<evidence type="ECO:0000256" key="1">
    <source>
        <dbReference type="ARBA" id="ARBA00010936"/>
    </source>
</evidence>
<dbReference type="GO" id="GO:0004139">
    <property type="term" value="F:deoxyribose-phosphate aldolase activity"/>
    <property type="evidence" value="ECO:0007669"/>
    <property type="project" value="UniProtKB-EC"/>
</dbReference>
<dbReference type="NCBIfam" id="TIGR00126">
    <property type="entry name" value="deoC"/>
    <property type="match status" value="1"/>
</dbReference>
<evidence type="ECO:0000256" key="7">
    <source>
        <dbReference type="ARBA" id="ARBA00048791"/>
    </source>
</evidence>
<evidence type="ECO:0000256" key="6">
    <source>
        <dbReference type="ARBA" id="ARBA00032755"/>
    </source>
</evidence>
<dbReference type="SMART" id="SM01133">
    <property type="entry name" value="DeoC"/>
    <property type="match status" value="1"/>
</dbReference>
<dbReference type="EMBL" id="AP024422">
    <property type="protein sequence ID" value="BCR91576.1"/>
    <property type="molecule type" value="Genomic_DNA"/>
</dbReference>
<dbReference type="UniPathway" id="UPA00002">
    <property type="reaction ID" value="UER00468"/>
</dbReference>
<evidence type="ECO:0000256" key="2">
    <source>
        <dbReference type="ARBA" id="ARBA00012515"/>
    </source>
</evidence>
<dbReference type="GO" id="GO:0005737">
    <property type="term" value="C:cytoplasm"/>
    <property type="evidence" value="ECO:0007669"/>
    <property type="project" value="InterPro"/>
</dbReference>
<sequence length="269" mass="29385">MTSIKTPNTNDEWAALISAMRDSLPSTYNVYHTPRPGIIYRSLDHTLVLDSATEEDVDKLCADAQFHRFASVCVRPKHVRQAVRGLEKAQEVAVDCVVGHPDGKEDTESKENEARVALEQGATEIDMVVNFSFLKQQRYTEVYADILEVRKVAADAKLKVTLETPVLTRDEVIAGCVIASLAGADFVKSCTGTKEPYPSTETIGLMRATVDAVGRGTKVKASGDFKTSEEVIEMMKAGADRVASSSSGEVLEQLNSEELHEQGASHSMY</sequence>
<dbReference type="RefSeq" id="XP_043140098.1">
    <property type="nucleotide sequence ID" value="XM_043282750.1"/>
</dbReference>
<evidence type="ECO:0000313" key="9">
    <source>
        <dbReference type="EMBL" id="BCR91576.1"/>
    </source>
</evidence>
<keyword evidence="3" id="KW-0963">Cytoplasm</keyword>
<dbReference type="InterPro" id="IPR028581">
    <property type="entry name" value="DeoC_typeI"/>
</dbReference>
<dbReference type="GO" id="GO:0046386">
    <property type="term" value="P:deoxyribose phosphate catabolic process"/>
    <property type="evidence" value="ECO:0007669"/>
    <property type="project" value="UniProtKB-UniPathway"/>
</dbReference>
<dbReference type="GO" id="GO:0016052">
    <property type="term" value="P:carbohydrate catabolic process"/>
    <property type="evidence" value="ECO:0007669"/>
    <property type="project" value="TreeGrafter"/>
</dbReference>
<dbReference type="AlphaFoldDB" id="A0A7R7VVK9"/>
<dbReference type="Proteomes" id="UP000637239">
    <property type="component" value="Chromosome 7"/>
</dbReference>
<evidence type="ECO:0000256" key="5">
    <source>
        <dbReference type="ARBA" id="ARBA00023270"/>
    </source>
</evidence>
<dbReference type="GeneID" id="66985934"/>
<dbReference type="Pfam" id="PF01791">
    <property type="entry name" value="DeoC"/>
    <property type="match status" value="1"/>
</dbReference>
<protein>
    <recommendedName>
        <fullName evidence="2">deoxyribose-phosphate aldolase</fullName>
        <ecNumber evidence="2">4.1.2.4</ecNumber>
    </recommendedName>
    <alternativeName>
        <fullName evidence="6">2-deoxy-D-ribose 5-phosphate aldolase</fullName>
    </alternativeName>
</protein>
<keyword evidence="10" id="KW-1185">Reference proteome</keyword>
<evidence type="ECO:0000256" key="3">
    <source>
        <dbReference type="ARBA" id="ARBA00022490"/>
    </source>
</evidence>
<dbReference type="EC" id="4.1.2.4" evidence="2"/>
<comment type="catalytic activity">
    <reaction evidence="7">
        <text>2-deoxy-D-ribose 5-phosphate = D-glyceraldehyde 3-phosphate + acetaldehyde</text>
        <dbReference type="Rhea" id="RHEA:12821"/>
        <dbReference type="ChEBI" id="CHEBI:15343"/>
        <dbReference type="ChEBI" id="CHEBI:59776"/>
        <dbReference type="ChEBI" id="CHEBI:62877"/>
        <dbReference type="EC" id="4.1.2.4"/>
    </reaction>
</comment>
<gene>
    <name evidence="9" type="ORF">ACHE_70419S</name>
</gene>
<feature type="active site" description="Proton donor/acceptor" evidence="8">
    <location>
        <position position="220"/>
    </location>
</feature>
<dbReference type="InterPro" id="IPR011343">
    <property type="entry name" value="DeoC"/>
</dbReference>
<feature type="active site" description="Schiff-base intermediate with acetaldehyde" evidence="8">
    <location>
        <position position="188"/>
    </location>
</feature>
<dbReference type="InterPro" id="IPR013785">
    <property type="entry name" value="Aldolase_TIM"/>
</dbReference>